<dbReference type="AlphaFoldDB" id="A0AA88AGQ0"/>
<dbReference type="Gramene" id="FCD_00013705-RA">
    <property type="protein sequence ID" value="FCD_00013705-RA:cds"/>
    <property type="gene ID" value="FCD_00013705"/>
</dbReference>
<dbReference type="EMBL" id="BTGU01000041">
    <property type="protein sequence ID" value="GMN52294.1"/>
    <property type="molecule type" value="Genomic_DNA"/>
</dbReference>
<gene>
    <name evidence="1" type="ORF">TIFTF001_021438</name>
</gene>
<reference evidence="1" key="1">
    <citation type="submission" date="2023-07" db="EMBL/GenBank/DDBJ databases">
        <title>draft genome sequence of fig (Ficus carica).</title>
        <authorList>
            <person name="Takahashi T."/>
            <person name="Nishimura K."/>
        </authorList>
    </citation>
    <scope>NUCLEOTIDE SEQUENCE</scope>
</reference>
<organism evidence="1 2">
    <name type="scientific">Ficus carica</name>
    <name type="common">Common fig</name>
    <dbReference type="NCBI Taxonomy" id="3494"/>
    <lineage>
        <taxon>Eukaryota</taxon>
        <taxon>Viridiplantae</taxon>
        <taxon>Streptophyta</taxon>
        <taxon>Embryophyta</taxon>
        <taxon>Tracheophyta</taxon>
        <taxon>Spermatophyta</taxon>
        <taxon>Magnoliopsida</taxon>
        <taxon>eudicotyledons</taxon>
        <taxon>Gunneridae</taxon>
        <taxon>Pentapetalae</taxon>
        <taxon>rosids</taxon>
        <taxon>fabids</taxon>
        <taxon>Rosales</taxon>
        <taxon>Moraceae</taxon>
        <taxon>Ficeae</taxon>
        <taxon>Ficus</taxon>
    </lineage>
</organism>
<evidence type="ECO:0000313" key="2">
    <source>
        <dbReference type="Proteomes" id="UP001187192"/>
    </source>
</evidence>
<accession>A0AA88AGQ0</accession>
<comment type="caution">
    <text evidence="1">The sequence shown here is derived from an EMBL/GenBank/DDBJ whole genome shotgun (WGS) entry which is preliminary data.</text>
</comment>
<sequence length="49" mass="5365">MVAMDLATISAMNLIGCCGHDSADCESRHLRQGRELIDMGGGKEKEERE</sequence>
<dbReference type="Proteomes" id="UP001187192">
    <property type="component" value="Unassembled WGS sequence"/>
</dbReference>
<keyword evidence="2" id="KW-1185">Reference proteome</keyword>
<name>A0AA88AGQ0_FICCA</name>
<protein>
    <submittedName>
        <fullName evidence="1">Uncharacterized protein</fullName>
    </submittedName>
</protein>
<proteinExistence type="predicted"/>
<evidence type="ECO:0000313" key="1">
    <source>
        <dbReference type="EMBL" id="GMN52294.1"/>
    </source>
</evidence>